<feature type="transmembrane region" description="Helical" evidence="1">
    <location>
        <begin position="31"/>
        <end position="53"/>
    </location>
</feature>
<keyword evidence="1" id="KW-1133">Transmembrane helix</keyword>
<keyword evidence="3" id="KW-1185">Reference proteome</keyword>
<sequence>MRLRLSAAVGAVAVLVGLAVSFQQGLAGAIPASWAFVLLVAVVAGLQTVSTVFSRRRTPIQAAETGDPERRYEAPTPGDDLAETLAFARRRSRAGDRPRDRVRERVAETAAAAVADAAGCSMDEAAEHVRTGEWTDDPVAAWFLGEEVGLPPAARARLFAAAPFSQFKASLDRTVREIARLSDHGGER</sequence>
<comment type="caution">
    <text evidence="2">The sequence shown here is derived from an EMBL/GenBank/DDBJ whole genome shotgun (WGS) entry which is preliminary data.</text>
</comment>
<evidence type="ECO:0000313" key="2">
    <source>
        <dbReference type="EMBL" id="MBP1986342.1"/>
    </source>
</evidence>
<proteinExistence type="predicted"/>
<dbReference type="InterPro" id="IPR055693">
    <property type="entry name" value="DUF7269"/>
</dbReference>
<evidence type="ECO:0000313" key="3">
    <source>
        <dbReference type="Proteomes" id="UP000823736"/>
    </source>
</evidence>
<keyword evidence="1" id="KW-0812">Transmembrane</keyword>
<name>A0A8T4GW46_9EURY</name>
<dbReference type="Pfam" id="PF23933">
    <property type="entry name" value="DUF7269"/>
    <property type="match status" value="1"/>
</dbReference>
<keyword evidence="1" id="KW-0472">Membrane</keyword>
<evidence type="ECO:0000256" key="1">
    <source>
        <dbReference type="SAM" id="Phobius"/>
    </source>
</evidence>
<dbReference type="EMBL" id="JAGGLC010000001">
    <property type="protein sequence ID" value="MBP1986342.1"/>
    <property type="molecule type" value="Genomic_DNA"/>
</dbReference>
<gene>
    <name evidence="2" type="ORF">J2753_000815</name>
</gene>
<reference evidence="2" key="1">
    <citation type="submission" date="2021-03" db="EMBL/GenBank/DDBJ databases">
        <title>Genomic Encyclopedia of Type Strains, Phase IV (KMG-IV): sequencing the most valuable type-strain genomes for metagenomic binning, comparative biology and taxonomic classification.</title>
        <authorList>
            <person name="Goeker M."/>
        </authorList>
    </citation>
    <scope>NUCLEOTIDE SEQUENCE</scope>
    <source>
        <strain evidence="2">DSM 26232</strain>
    </source>
</reference>
<dbReference type="RefSeq" id="WP_209490630.1">
    <property type="nucleotide sequence ID" value="NZ_JAGGLC010000001.1"/>
</dbReference>
<dbReference type="OrthoDB" id="307812at2157"/>
<accession>A0A8T4GW46</accession>
<organism evidence="2 3">
    <name type="scientific">Halolamina salifodinae</name>
    <dbReference type="NCBI Taxonomy" id="1202767"/>
    <lineage>
        <taxon>Archaea</taxon>
        <taxon>Methanobacteriati</taxon>
        <taxon>Methanobacteriota</taxon>
        <taxon>Stenosarchaea group</taxon>
        <taxon>Halobacteria</taxon>
        <taxon>Halobacteriales</taxon>
        <taxon>Haloferacaceae</taxon>
    </lineage>
</organism>
<dbReference type="AlphaFoldDB" id="A0A8T4GW46"/>
<dbReference type="Proteomes" id="UP000823736">
    <property type="component" value="Unassembled WGS sequence"/>
</dbReference>
<protein>
    <submittedName>
        <fullName evidence="2">Uncharacterized protein</fullName>
    </submittedName>
</protein>